<sequence length="135" mass="14259">MMDRDTHCIQGELFEYLPAPTATEFPVGHMAAVDATGLLHLAADAEGLVVVGRIERGLRHGRVTVRRGVFNWEKAAATPPTAANLGQFVYVADSETVSVAAGVNGIVAGVLLKVDDFAWVDTGFVRKDLDPAAAG</sequence>
<organism evidence="1 2">
    <name type="scientific">Megalodesulfovibrio gigas (strain ATCC 19364 / DSM 1382 / NCIMB 9332 / VKM B-1759)</name>
    <name type="common">Desulfovibrio gigas</name>
    <dbReference type="NCBI Taxonomy" id="1121448"/>
    <lineage>
        <taxon>Bacteria</taxon>
        <taxon>Pseudomonadati</taxon>
        <taxon>Thermodesulfobacteriota</taxon>
        <taxon>Desulfovibrionia</taxon>
        <taxon>Desulfovibrionales</taxon>
        <taxon>Desulfovibrionaceae</taxon>
        <taxon>Megalodesulfovibrio</taxon>
    </lineage>
</organism>
<accession>T2GD90</accession>
<evidence type="ECO:0000313" key="1">
    <source>
        <dbReference type="EMBL" id="AGW14129.1"/>
    </source>
</evidence>
<dbReference type="RefSeq" id="WP_021761107.1">
    <property type="nucleotide sequence ID" value="NC_022444.1"/>
</dbReference>
<dbReference type="STRING" id="1121448.DGI_2377"/>
<dbReference type="HOGENOM" id="CLU_1882381_0_0_7"/>
<dbReference type="EMBL" id="CP006585">
    <property type="protein sequence ID" value="AGW14129.1"/>
    <property type="molecule type" value="Genomic_DNA"/>
</dbReference>
<name>T2GD90_MEGG1</name>
<protein>
    <recommendedName>
        <fullName evidence="3">DUF2190 family protein</fullName>
    </recommendedName>
</protein>
<reference evidence="1 2" key="1">
    <citation type="journal article" date="2013" name="J. Bacteriol.">
        <title>Roles of HynAB and Ech, the only two hydrogenases found in the model sulfate reducer Desulfovibrio gigas.</title>
        <authorList>
            <person name="Morais-Silva F.O."/>
            <person name="Santos C.I."/>
            <person name="Rodrigues R."/>
            <person name="Pereira I.A."/>
            <person name="Rodrigues-Pousada C."/>
        </authorList>
    </citation>
    <scope>NUCLEOTIDE SEQUENCE [LARGE SCALE GENOMIC DNA]</scope>
    <source>
        <strain evidence="2">ATCC 19364 / DSM 1382 / NCIMB 9332 / VKM B-1759</strain>
    </source>
</reference>
<gene>
    <name evidence="1" type="ORF">DGI_2377</name>
</gene>
<dbReference type="PATRIC" id="fig|1121448.10.peg.2330"/>
<keyword evidence="2" id="KW-1185">Reference proteome</keyword>
<proteinExistence type="predicted"/>
<evidence type="ECO:0008006" key="3">
    <source>
        <dbReference type="Google" id="ProtNLM"/>
    </source>
</evidence>
<dbReference type="KEGG" id="dgg:DGI_2377"/>
<reference evidence="2" key="2">
    <citation type="submission" date="2013-07" db="EMBL/GenBank/DDBJ databases">
        <authorList>
            <person name="Morais-Silva F.O."/>
            <person name="Rezende A.M."/>
            <person name="Pimentel C."/>
            <person name="Resende D.M."/>
            <person name="Santos C.I."/>
            <person name="Clemente C."/>
            <person name="de Oliveira L.M."/>
            <person name="da Silva S.M."/>
            <person name="Costa D.A."/>
            <person name="Varela-Raposo A."/>
            <person name="Horacio E.C.A."/>
            <person name="Matos M."/>
            <person name="Flores O."/>
            <person name="Ruiz J.C."/>
            <person name="Rodrigues-Pousada C."/>
        </authorList>
    </citation>
    <scope>NUCLEOTIDE SEQUENCE [LARGE SCALE GENOMIC DNA]</scope>
    <source>
        <strain evidence="2">ATCC 19364 / DSM 1382 / NCIMB 9332 / VKM B-1759</strain>
    </source>
</reference>
<dbReference type="AlphaFoldDB" id="T2GD90"/>
<evidence type="ECO:0000313" key="2">
    <source>
        <dbReference type="Proteomes" id="UP000016587"/>
    </source>
</evidence>
<dbReference type="Proteomes" id="UP000016587">
    <property type="component" value="Chromosome"/>
</dbReference>